<dbReference type="PANTHER" id="PTHR30543">
    <property type="entry name" value="CHROMATE REDUCTASE"/>
    <property type="match status" value="1"/>
</dbReference>
<evidence type="ECO:0000259" key="1">
    <source>
        <dbReference type="Pfam" id="PF03358"/>
    </source>
</evidence>
<keyword evidence="3" id="KW-1185">Reference proteome</keyword>
<dbReference type="InterPro" id="IPR029039">
    <property type="entry name" value="Flavoprotein-like_sf"/>
</dbReference>
<dbReference type="EC" id="1.-.-.-" evidence="2"/>
<dbReference type="RefSeq" id="WP_318354344.1">
    <property type="nucleotide sequence ID" value="NZ_JAWQEV010000004.1"/>
</dbReference>
<dbReference type="Gene3D" id="3.40.50.360">
    <property type="match status" value="1"/>
</dbReference>
<accession>A0ABU4H526</accession>
<dbReference type="Proteomes" id="UP001283109">
    <property type="component" value="Unassembled WGS sequence"/>
</dbReference>
<organism evidence="2 3">
    <name type="scientific">Microbacterium arthrosphaerae</name>
    <dbReference type="NCBI Taxonomy" id="792652"/>
    <lineage>
        <taxon>Bacteria</taxon>
        <taxon>Bacillati</taxon>
        <taxon>Actinomycetota</taxon>
        <taxon>Actinomycetes</taxon>
        <taxon>Micrococcales</taxon>
        <taxon>Microbacteriaceae</taxon>
        <taxon>Microbacterium</taxon>
    </lineage>
</organism>
<keyword evidence="2" id="KW-0560">Oxidoreductase</keyword>
<dbReference type="InterPro" id="IPR050712">
    <property type="entry name" value="NAD(P)H-dep_reductase"/>
</dbReference>
<dbReference type="InterPro" id="IPR005025">
    <property type="entry name" value="FMN_Rdtase-like_dom"/>
</dbReference>
<sequence>MQIEIVEHEPPYRVGVVIGSLSRESVNRRLAEALQKLAPAELEFFEIRYGDLPLYNRDLDADYPQVARDFKAAIRSADAVLFVTPEYNRSIPGPLKNAIDWGSRPYGDNAWEDKPTGVIGGSPGKIGTAVGQQTLRGTLSYLNARQMTSPEAYIQLTPGLIDDEGRVTDGETEEFLRLFMSKFREYIARVLTVIPQD</sequence>
<reference evidence="2 3" key="1">
    <citation type="submission" date="2023-11" db="EMBL/GenBank/DDBJ databases">
        <title>Draft genome sequence of Microbacterium arthrosphaerae JCM 30492.</title>
        <authorList>
            <person name="Zhang G."/>
            <person name="Ding Y."/>
        </authorList>
    </citation>
    <scope>NUCLEOTIDE SEQUENCE [LARGE SCALE GENOMIC DNA]</scope>
    <source>
        <strain evidence="2 3">JCM 30492</strain>
    </source>
</reference>
<name>A0ABU4H526_9MICO</name>
<feature type="domain" description="NADPH-dependent FMN reductase-like" evidence="1">
    <location>
        <begin position="13"/>
        <end position="154"/>
    </location>
</feature>
<dbReference type="EMBL" id="JAWQEV010000004">
    <property type="protein sequence ID" value="MDW4573832.1"/>
    <property type="molecule type" value="Genomic_DNA"/>
</dbReference>
<dbReference type="SUPFAM" id="SSF52218">
    <property type="entry name" value="Flavoproteins"/>
    <property type="match status" value="1"/>
</dbReference>
<dbReference type="Pfam" id="PF03358">
    <property type="entry name" value="FMN_red"/>
    <property type="match status" value="1"/>
</dbReference>
<evidence type="ECO:0000313" key="3">
    <source>
        <dbReference type="Proteomes" id="UP001283109"/>
    </source>
</evidence>
<evidence type="ECO:0000313" key="2">
    <source>
        <dbReference type="EMBL" id="MDW4573832.1"/>
    </source>
</evidence>
<protein>
    <submittedName>
        <fullName evidence="2">NADPH-dependent FMN reductase</fullName>
        <ecNumber evidence="2">1.-.-.-</ecNumber>
    </submittedName>
</protein>
<comment type="caution">
    <text evidence="2">The sequence shown here is derived from an EMBL/GenBank/DDBJ whole genome shotgun (WGS) entry which is preliminary data.</text>
</comment>
<dbReference type="PANTHER" id="PTHR30543:SF21">
    <property type="entry name" value="NAD(P)H-DEPENDENT FMN REDUCTASE LOT6"/>
    <property type="match status" value="1"/>
</dbReference>
<dbReference type="GO" id="GO:0016491">
    <property type="term" value="F:oxidoreductase activity"/>
    <property type="evidence" value="ECO:0007669"/>
    <property type="project" value="UniProtKB-KW"/>
</dbReference>
<gene>
    <name evidence="2" type="ORF">R8Z58_13710</name>
</gene>
<proteinExistence type="predicted"/>